<evidence type="ECO:0000313" key="3">
    <source>
        <dbReference type="Proteomes" id="UP000068137"/>
    </source>
</evidence>
<keyword evidence="1" id="KW-1133">Transmembrane helix</keyword>
<sequence>MGILYIVRPTQLVVVFLHLIGMIVASAGVAGVSVGILTALLDMDTPTGLLYVLSWCGSLVLMGLTVGAVVLTGRRGVSIPILLWLLSMATVTLPREFLPELWANWIYPWTPLQFLEKGIRSLLYVDQSMIPGSTLLALGITLALGLVLLAAGMLKPVGKKEVAQHN</sequence>
<keyword evidence="1" id="KW-0472">Membrane</keyword>
<protein>
    <recommendedName>
        <fullName evidence="4">ABC-2 type transporter domain-containing protein</fullName>
    </recommendedName>
</protein>
<dbReference type="AlphaFoldDB" id="A0A0M4LZD5"/>
<evidence type="ECO:0008006" key="4">
    <source>
        <dbReference type="Google" id="ProtNLM"/>
    </source>
</evidence>
<feature type="transmembrane region" description="Helical" evidence="1">
    <location>
        <begin position="12"/>
        <end position="37"/>
    </location>
</feature>
<keyword evidence="1" id="KW-0812">Transmembrane</keyword>
<dbReference type="EMBL" id="CP012390">
    <property type="protein sequence ID" value="ALE19339.1"/>
    <property type="molecule type" value="Genomic_DNA"/>
</dbReference>
<dbReference type="Proteomes" id="UP000068137">
    <property type="component" value="Chromosome"/>
</dbReference>
<gene>
    <name evidence="2" type="ORF">AL705_07070</name>
</gene>
<name>A0A0M4LZD5_9ACTN</name>
<organism evidence="2 3">
    <name type="scientific">Lawsonella clevelandensis</name>
    <dbReference type="NCBI Taxonomy" id="1528099"/>
    <lineage>
        <taxon>Bacteria</taxon>
        <taxon>Bacillati</taxon>
        <taxon>Actinomycetota</taxon>
        <taxon>Actinomycetes</taxon>
        <taxon>Mycobacteriales</taxon>
        <taxon>Lawsonellaceae</taxon>
        <taxon>Lawsonella</taxon>
    </lineage>
</organism>
<reference evidence="2 3" key="1">
    <citation type="journal article" date="2015" name="Genome Announc.">
        <title>Complete Genome Sequences for Two Strains of a Novel Fastidious, Partially Acid-Fast, Gram-Positive Corynebacterineae Bacterium, Derived from Human Clinical Samples.</title>
        <authorList>
            <person name="Nicholson A.C."/>
            <person name="Bell M."/>
            <person name="Humrighouse B.W."/>
            <person name="McQuiston J.R."/>
        </authorList>
    </citation>
    <scope>NUCLEOTIDE SEQUENCE [LARGE SCALE GENOMIC DNA]</scope>
    <source>
        <strain evidence="2 3">X1698</strain>
    </source>
</reference>
<feature type="transmembrane region" description="Helical" evidence="1">
    <location>
        <begin position="77"/>
        <end position="94"/>
    </location>
</feature>
<feature type="transmembrane region" description="Helical" evidence="1">
    <location>
        <begin position="49"/>
        <end position="70"/>
    </location>
</feature>
<accession>A0A0M4LZD5</accession>
<proteinExistence type="predicted"/>
<feature type="transmembrane region" description="Helical" evidence="1">
    <location>
        <begin position="130"/>
        <end position="151"/>
    </location>
</feature>
<dbReference type="KEGG" id="cbq:AL705_07070"/>
<evidence type="ECO:0000313" key="2">
    <source>
        <dbReference type="EMBL" id="ALE19339.1"/>
    </source>
</evidence>
<evidence type="ECO:0000256" key="1">
    <source>
        <dbReference type="SAM" id="Phobius"/>
    </source>
</evidence>